<dbReference type="Pfam" id="PF00392">
    <property type="entry name" value="GntR"/>
    <property type="match status" value="1"/>
</dbReference>
<feature type="domain" description="HTH gntR-type" evidence="6">
    <location>
        <begin position="15"/>
        <end position="83"/>
    </location>
</feature>
<dbReference type="InterPro" id="IPR015424">
    <property type="entry name" value="PyrdxlP-dep_Trfase"/>
</dbReference>
<dbReference type="PANTHER" id="PTHR46577">
    <property type="entry name" value="HTH-TYPE TRANSCRIPTIONAL REGULATORY PROTEIN GABR"/>
    <property type="match status" value="1"/>
</dbReference>
<keyword evidence="2" id="KW-0663">Pyridoxal phosphate</keyword>
<keyword evidence="7" id="KW-0032">Aminotransferase</keyword>
<dbReference type="GO" id="GO:0008483">
    <property type="term" value="F:transaminase activity"/>
    <property type="evidence" value="ECO:0007669"/>
    <property type="project" value="UniProtKB-KW"/>
</dbReference>
<dbReference type="Pfam" id="PF00155">
    <property type="entry name" value="Aminotran_1_2"/>
    <property type="match status" value="1"/>
</dbReference>
<dbReference type="RefSeq" id="WP_167929179.1">
    <property type="nucleotide sequence ID" value="NZ_JAATVY010000055.1"/>
</dbReference>
<proteinExistence type="inferred from homology"/>
<keyword evidence="8" id="KW-1185">Reference proteome</keyword>
<reference evidence="7 8" key="1">
    <citation type="submission" date="2020-03" db="EMBL/GenBank/DDBJ databases">
        <title>WGS of the type strain of Planosporangium spp.</title>
        <authorList>
            <person name="Thawai C."/>
        </authorList>
    </citation>
    <scope>NUCLEOTIDE SEQUENCE [LARGE SCALE GENOMIC DNA]</scope>
    <source>
        <strain evidence="7 8">TBRC 5610</strain>
    </source>
</reference>
<comment type="caution">
    <text evidence="7">The sequence shown here is derived from an EMBL/GenBank/DDBJ whole genome shotgun (WGS) entry which is preliminary data.</text>
</comment>
<dbReference type="Gene3D" id="3.40.640.10">
    <property type="entry name" value="Type I PLP-dependent aspartate aminotransferase-like (Major domain)"/>
    <property type="match status" value="1"/>
</dbReference>
<protein>
    <submittedName>
        <fullName evidence="7">Aminotransferase class I/II-fold pyridoxal phosphate-dependent enzyme</fullName>
    </submittedName>
</protein>
<dbReference type="SMART" id="SM00345">
    <property type="entry name" value="HTH_GNTR"/>
    <property type="match status" value="1"/>
</dbReference>
<gene>
    <name evidence="7" type="ORF">HC031_31865</name>
</gene>
<dbReference type="InterPro" id="IPR051446">
    <property type="entry name" value="HTH_trans_reg/aminotransferase"/>
</dbReference>
<dbReference type="SUPFAM" id="SSF46785">
    <property type="entry name" value="Winged helix' DNA-binding domain"/>
    <property type="match status" value="1"/>
</dbReference>
<evidence type="ECO:0000259" key="6">
    <source>
        <dbReference type="PROSITE" id="PS50949"/>
    </source>
</evidence>
<keyword evidence="3" id="KW-0805">Transcription regulation</keyword>
<name>A0ABX0YA71_9ACTN</name>
<accession>A0ABX0YA71</accession>
<organism evidence="7 8">
    <name type="scientific">Planosporangium thailandense</name>
    <dbReference type="NCBI Taxonomy" id="765197"/>
    <lineage>
        <taxon>Bacteria</taxon>
        <taxon>Bacillati</taxon>
        <taxon>Actinomycetota</taxon>
        <taxon>Actinomycetes</taxon>
        <taxon>Micromonosporales</taxon>
        <taxon>Micromonosporaceae</taxon>
        <taxon>Planosporangium</taxon>
    </lineage>
</organism>
<dbReference type="InterPro" id="IPR036390">
    <property type="entry name" value="WH_DNA-bd_sf"/>
</dbReference>
<comment type="similarity">
    <text evidence="1">In the C-terminal section; belongs to the class-I pyridoxal-phosphate-dependent aminotransferase family.</text>
</comment>
<dbReference type="Gene3D" id="1.10.10.10">
    <property type="entry name" value="Winged helix-like DNA-binding domain superfamily/Winged helix DNA-binding domain"/>
    <property type="match status" value="1"/>
</dbReference>
<dbReference type="InterPro" id="IPR036388">
    <property type="entry name" value="WH-like_DNA-bd_sf"/>
</dbReference>
<dbReference type="PROSITE" id="PS50949">
    <property type="entry name" value="HTH_GNTR"/>
    <property type="match status" value="1"/>
</dbReference>
<dbReference type="PANTHER" id="PTHR46577:SF1">
    <property type="entry name" value="HTH-TYPE TRANSCRIPTIONAL REGULATORY PROTEIN GABR"/>
    <property type="match status" value="1"/>
</dbReference>
<evidence type="ECO:0000313" key="8">
    <source>
        <dbReference type="Proteomes" id="UP000722989"/>
    </source>
</evidence>
<dbReference type="InterPro" id="IPR000524">
    <property type="entry name" value="Tscrpt_reg_HTH_GntR"/>
</dbReference>
<dbReference type="EMBL" id="JAATVY010000055">
    <property type="protein sequence ID" value="NJC74277.1"/>
    <property type="molecule type" value="Genomic_DNA"/>
</dbReference>
<keyword evidence="5" id="KW-0804">Transcription</keyword>
<keyword evidence="4" id="KW-0238">DNA-binding</keyword>
<dbReference type="InterPro" id="IPR015421">
    <property type="entry name" value="PyrdxlP-dep_Trfase_major"/>
</dbReference>
<evidence type="ECO:0000313" key="7">
    <source>
        <dbReference type="EMBL" id="NJC74277.1"/>
    </source>
</evidence>
<evidence type="ECO:0000256" key="1">
    <source>
        <dbReference type="ARBA" id="ARBA00005384"/>
    </source>
</evidence>
<dbReference type="SUPFAM" id="SSF53383">
    <property type="entry name" value="PLP-dependent transferases"/>
    <property type="match status" value="1"/>
</dbReference>
<dbReference type="CDD" id="cd00609">
    <property type="entry name" value="AAT_like"/>
    <property type="match status" value="1"/>
</dbReference>
<dbReference type="InterPro" id="IPR004839">
    <property type="entry name" value="Aminotransferase_I/II_large"/>
</dbReference>
<dbReference type="Proteomes" id="UP000722989">
    <property type="component" value="Unassembled WGS sequence"/>
</dbReference>
<evidence type="ECO:0000256" key="4">
    <source>
        <dbReference type="ARBA" id="ARBA00023125"/>
    </source>
</evidence>
<sequence length="449" mass="46913">MPDPILVSIEERLEEQSARGIANAVTRAMRDGVLTPGMKLPPIRTVAAQLQLSPTTVSAGWALLARSGAIHTDGRRGTTIADLRASGPERYRRALQRQATFDVDLSTGVPDPALLPQLGPALGRLRAAAVPGSYLDDPVLPELVDRLRADWPYVCDELTVMDGAMDALDLAARSLLRFGDRVVVEHPCFPPLLDLLEAIGVEVVGVPVDDAGLSAEALAEAVTGPVAAVFLQPRAQNPTGASLTPARAEELAGIVAKAGCWVIEDDSAGAVAATADLSLGRWVPRQTLHVRSYSKSHGPDLRLAAVSGPANVMRTLVGRRQLGQGWSSRLLQRILVSLLDDPQAAAAVAHARDEYARRRAALVDALAAHGVAVGGNDGLNVWVPVRDESAALIRLAGRGIGAAAGQPFAVVPGPVNHIRVTAGLLADGHADVAVEIAAAAETGAWAGVR</sequence>
<evidence type="ECO:0000256" key="2">
    <source>
        <dbReference type="ARBA" id="ARBA00022898"/>
    </source>
</evidence>
<keyword evidence="7" id="KW-0808">Transferase</keyword>
<evidence type="ECO:0000256" key="5">
    <source>
        <dbReference type="ARBA" id="ARBA00023163"/>
    </source>
</evidence>
<evidence type="ECO:0000256" key="3">
    <source>
        <dbReference type="ARBA" id="ARBA00023015"/>
    </source>
</evidence>